<dbReference type="Proteomes" id="UP000639643">
    <property type="component" value="Unassembled WGS sequence"/>
</dbReference>
<proteinExistence type="predicted"/>
<feature type="compositionally biased region" description="Low complexity" evidence="1">
    <location>
        <begin position="15"/>
        <end position="33"/>
    </location>
</feature>
<gene>
    <name evidence="2" type="ORF">CMUS01_03276</name>
</gene>
<feature type="region of interest" description="Disordered" evidence="1">
    <location>
        <begin position="1"/>
        <end position="113"/>
    </location>
</feature>
<dbReference type="AlphaFoldDB" id="A0A8H6NTE3"/>
<organism evidence="2 3">
    <name type="scientific">Colletotrichum musicola</name>
    <dbReference type="NCBI Taxonomy" id="2175873"/>
    <lineage>
        <taxon>Eukaryota</taxon>
        <taxon>Fungi</taxon>
        <taxon>Dikarya</taxon>
        <taxon>Ascomycota</taxon>
        <taxon>Pezizomycotina</taxon>
        <taxon>Sordariomycetes</taxon>
        <taxon>Hypocreomycetidae</taxon>
        <taxon>Glomerellales</taxon>
        <taxon>Glomerellaceae</taxon>
        <taxon>Colletotrichum</taxon>
        <taxon>Colletotrichum orchidearum species complex</taxon>
    </lineage>
</organism>
<protein>
    <submittedName>
        <fullName evidence="2">Tafazzin</fullName>
    </submittedName>
</protein>
<evidence type="ECO:0000313" key="3">
    <source>
        <dbReference type="Proteomes" id="UP000639643"/>
    </source>
</evidence>
<keyword evidence="3" id="KW-1185">Reference proteome</keyword>
<evidence type="ECO:0000313" key="2">
    <source>
        <dbReference type="EMBL" id="KAF6842277.1"/>
    </source>
</evidence>
<reference evidence="2" key="1">
    <citation type="journal article" date="2020" name="Phytopathology">
        <title>Genome Sequence Resources of Colletotrichum truncatum, C. plurivorum, C. musicola, and C. sojae: Four Species Pathogenic to Soybean (Glycine max).</title>
        <authorList>
            <person name="Rogerio F."/>
            <person name="Boufleur T.R."/>
            <person name="Ciampi-Guillardi M."/>
            <person name="Sukno S.A."/>
            <person name="Thon M.R."/>
            <person name="Massola Junior N.S."/>
            <person name="Baroncelli R."/>
        </authorList>
    </citation>
    <scope>NUCLEOTIDE SEQUENCE</scope>
    <source>
        <strain evidence="2">LFN0074</strain>
    </source>
</reference>
<dbReference type="EMBL" id="WIGM01000077">
    <property type="protein sequence ID" value="KAF6842277.1"/>
    <property type="molecule type" value="Genomic_DNA"/>
</dbReference>
<comment type="caution">
    <text evidence="2">The sequence shown here is derived from an EMBL/GenBank/DDBJ whole genome shotgun (WGS) entry which is preliminary data.</text>
</comment>
<dbReference type="OrthoDB" id="5278911at2759"/>
<accession>A0A8H6NTE3</accession>
<name>A0A8H6NTE3_9PEZI</name>
<evidence type="ECO:0000256" key="1">
    <source>
        <dbReference type="SAM" id="MobiDB-lite"/>
    </source>
</evidence>
<sequence>MPKKRHQSRYSKPQSTAPASLGASASASTSTQSQRKGVNELLADLRRSSPAASGRVTPTASVATPSVPPSLREILHLPDTPLPAPRRVPRFDATGRRVPPGPPPPRSWLSSRQSSTYVYRAHADVTRRPGGGPVEGLPGAYEPDKGSFADLLLRRMALNWEFHGDYDLHYLHALPSRVRSSLVRYVGAWYEGGLSASDLRIILIPPVVDEEDSQQQQQIRREPEELVLLNNDIYSLDLAGSIGHSLRVKELTNVLFPQQLALASEEVQDSWDTAEAPSLPARLIPNLTHLCLAITPNADGGSPGRGQGVSWRHLLALAAKLPTLTHLSLAYWPEPSLASNAKMTTVVLPDGRVRQEYAHGSEDKASDWSEAVILLRKLSKFLYGLEYLDLTGCGSWIKALMVTVDRDRVDWSGPWSKVSELKLTYGYELSVNTPIADGERFRQTVETAKALEKYIVAQRAGKGRFINVDRDHIDSVWTAVVN</sequence>